<evidence type="ECO:0000313" key="4">
    <source>
        <dbReference type="EMBL" id="KJB13379.1"/>
    </source>
</evidence>
<organism evidence="4 5">
    <name type="scientific">Gossypium raimondii</name>
    <name type="common">Peruvian cotton</name>
    <name type="synonym">Gossypium klotzschianum subsp. raimondii</name>
    <dbReference type="NCBI Taxonomy" id="29730"/>
    <lineage>
        <taxon>Eukaryota</taxon>
        <taxon>Viridiplantae</taxon>
        <taxon>Streptophyta</taxon>
        <taxon>Embryophyta</taxon>
        <taxon>Tracheophyta</taxon>
        <taxon>Spermatophyta</taxon>
        <taxon>Magnoliopsida</taxon>
        <taxon>eudicotyledons</taxon>
        <taxon>Gunneridae</taxon>
        <taxon>Pentapetalae</taxon>
        <taxon>rosids</taxon>
        <taxon>malvids</taxon>
        <taxon>Malvales</taxon>
        <taxon>Malvaceae</taxon>
        <taxon>Malvoideae</taxon>
        <taxon>Gossypium</taxon>
    </lineage>
</organism>
<dbReference type="EMBL" id="CM001741">
    <property type="protein sequence ID" value="KJB13379.1"/>
    <property type="molecule type" value="Genomic_DNA"/>
</dbReference>
<reference evidence="4 5" key="1">
    <citation type="journal article" date="2012" name="Nature">
        <title>Repeated polyploidization of Gossypium genomes and the evolution of spinnable cotton fibres.</title>
        <authorList>
            <person name="Paterson A.H."/>
            <person name="Wendel J.F."/>
            <person name="Gundlach H."/>
            <person name="Guo H."/>
            <person name="Jenkins J."/>
            <person name="Jin D."/>
            <person name="Llewellyn D."/>
            <person name="Showmaker K.C."/>
            <person name="Shu S."/>
            <person name="Udall J."/>
            <person name="Yoo M.J."/>
            <person name="Byers R."/>
            <person name="Chen W."/>
            <person name="Doron-Faigenboim A."/>
            <person name="Duke M.V."/>
            <person name="Gong L."/>
            <person name="Grimwood J."/>
            <person name="Grover C."/>
            <person name="Grupp K."/>
            <person name="Hu G."/>
            <person name="Lee T.H."/>
            <person name="Li J."/>
            <person name="Lin L."/>
            <person name="Liu T."/>
            <person name="Marler B.S."/>
            <person name="Page J.T."/>
            <person name="Roberts A.W."/>
            <person name="Romanel E."/>
            <person name="Sanders W.S."/>
            <person name="Szadkowski E."/>
            <person name="Tan X."/>
            <person name="Tang H."/>
            <person name="Xu C."/>
            <person name="Wang J."/>
            <person name="Wang Z."/>
            <person name="Zhang D."/>
            <person name="Zhang L."/>
            <person name="Ashrafi H."/>
            <person name="Bedon F."/>
            <person name="Bowers J.E."/>
            <person name="Brubaker C.L."/>
            <person name="Chee P.W."/>
            <person name="Das S."/>
            <person name="Gingle A.R."/>
            <person name="Haigler C.H."/>
            <person name="Harker D."/>
            <person name="Hoffmann L.V."/>
            <person name="Hovav R."/>
            <person name="Jones D.C."/>
            <person name="Lemke C."/>
            <person name="Mansoor S."/>
            <person name="ur Rahman M."/>
            <person name="Rainville L.N."/>
            <person name="Rambani A."/>
            <person name="Reddy U.K."/>
            <person name="Rong J.K."/>
            <person name="Saranga Y."/>
            <person name="Scheffler B.E."/>
            <person name="Scheffler J.A."/>
            <person name="Stelly D.M."/>
            <person name="Triplett B.A."/>
            <person name="Van Deynze A."/>
            <person name="Vaslin M.F."/>
            <person name="Waghmare V.N."/>
            <person name="Walford S.A."/>
            <person name="Wright R.J."/>
            <person name="Zaki E.A."/>
            <person name="Zhang T."/>
            <person name="Dennis E.S."/>
            <person name="Mayer K.F."/>
            <person name="Peterson D.G."/>
            <person name="Rokhsar D.S."/>
            <person name="Wang X."/>
            <person name="Schmutz J."/>
        </authorList>
    </citation>
    <scope>NUCLEOTIDE SEQUENCE [LARGE SCALE GENOMIC DNA]</scope>
</reference>
<dbReference type="eggNOG" id="ENOG502R1HG">
    <property type="taxonomic scope" value="Eukaryota"/>
</dbReference>
<evidence type="ECO:0000256" key="1">
    <source>
        <dbReference type="ARBA" id="ARBA00022729"/>
    </source>
</evidence>
<dbReference type="OrthoDB" id="973137at2759"/>
<protein>
    <recommendedName>
        <fullName evidence="3">Prolamin-like domain-containing protein</fullName>
    </recommendedName>
</protein>
<proteinExistence type="predicted"/>
<evidence type="ECO:0000259" key="3">
    <source>
        <dbReference type="Pfam" id="PF05617"/>
    </source>
</evidence>
<keyword evidence="5" id="KW-1185">Reference proteome</keyword>
<dbReference type="PANTHER" id="PTHR31951">
    <property type="entry name" value="BIFUNCTIONAL INHIBITOR/LIPID-TRANSFER PROTEIN/SEED STORAGE 2S ALBUMIN SUPERFAMILY PROTEIN-RELATED"/>
    <property type="match status" value="1"/>
</dbReference>
<feature type="signal peptide" evidence="2">
    <location>
        <begin position="1"/>
        <end position="20"/>
    </location>
</feature>
<sequence length="117" mass="12804">MASLDVYAALVILAIALSGAVIVDSGKTHSCGNMTLRCIDEVYTSIFRNGTVSDECCHKLVKIGRPCHEALVRRDLEDPFFKNHTNIKQEILSKAKQIWNKCTSIVDALSVSPNASP</sequence>
<dbReference type="KEGG" id="gra:105786714"/>
<accession>A0A0D2Q1Z2</accession>
<dbReference type="OMA" id="VSDECCH"/>
<dbReference type="Proteomes" id="UP000032304">
    <property type="component" value="Chromosome 2"/>
</dbReference>
<keyword evidence="1 2" id="KW-0732">Signal</keyword>
<dbReference type="PANTHER" id="PTHR31951:SF22">
    <property type="entry name" value="ECA1 GAMETOGENESIS RELATED FAMILY"/>
    <property type="match status" value="1"/>
</dbReference>
<evidence type="ECO:0000313" key="5">
    <source>
        <dbReference type="Proteomes" id="UP000032304"/>
    </source>
</evidence>
<evidence type="ECO:0000256" key="2">
    <source>
        <dbReference type="SAM" id="SignalP"/>
    </source>
</evidence>
<gene>
    <name evidence="4" type="ORF">B456_002G071100</name>
</gene>
<dbReference type="InterPro" id="IPR008502">
    <property type="entry name" value="Prolamin-like"/>
</dbReference>
<dbReference type="Pfam" id="PF05617">
    <property type="entry name" value="Prolamin_like"/>
    <property type="match status" value="1"/>
</dbReference>
<name>A0A0D2Q1Z2_GOSRA</name>
<dbReference type="AlphaFoldDB" id="A0A0D2Q1Z2"/>
<feature type="chain" id="PRO_5002249007" description="Prolamin-like domain-containing protein" evidence="2">
    <location>
        <begin position="21"/>
        <end position="117"/>
    </location>
</feature>
<feature type="domain" description="Prolamin-like" evidence="3">
    <location>
        <begin position="35"/>
        <end position="102"/>
    </location>
</feature>
<dbReference type="Gramene" id="KJB13379">
    <property type="protein sequence ID" value="KJB13379"/>
    <property type="gene ID" value="B456_002G071100"/>
</dbReference>